<organism evidence="2 3">
    <name type="scientific">Pleurodeles waltl</name>
    <name type="common">Iberian ribbed newt</name>
    <dbReference type="NCBI Taxonomy" id="8319"/>
    <lineage>
        <taxon>Eukaryota</taxon>
        <taxon>Metazoa</taxon>
        <taxon>Chordata</taxon>
        <taxon>Craniata</taxon>
        <taxon>Vertebrata</taxon>
        <taxon>Euteleostomi</taxon>
        <taxon>Amphibia</taxon>
        <taxon>Batrachia</taxon>
        <taxon>Caudata</taxon>
        <taxon>Salamandroidea</taxon>
        <taxon>Salamandridae</taxon>
        <taxon>Pleurodelinae</taxon>
        <taxon>Pleurodeles</taxon>
    </lineage>
</organism>
<evidence type="ECO:0000313" key="3">
    <source>
        <dbReference type="Proteomes" id="UP001066276"/>
    </source>
</evidence>
<name>A0AAV7R1Z6_PLEWA</name>
<dbReference type="Proteomes" id="UP001066276">
    <property type="component" value="Chromosome 6"/>
</dbReference>
<dbReference type="AlphaFoldDB" id="A0AAV7R1Z6"/>
<feature type="domain" description="Reverse transcriptase" evidence="1">
    <location>
        <begin position="27"/>
        <end position="156"/>
    </location>
</feature>
<keyword evidence="3" id="KW-1185">Reference proteome</keyword>
<reference evidence="2" key="1">
    <citation type="journal article" date="2022" name="bioRxiv">
        <title>Sequencing and chromosome-scale assembly of the giantPleurodeles waltlgenome.</title>
        <authorList>
            <person name="Brown T."/>
            <person name="Elewa A."/>
            <person name="Iarovenko S."/>
            <person name="Subramanian E."/>
            <person name="Araus A.J."/>
            <person name="Petzold A."/>
            <person name="Susuki M."/>
            <person name="Suzuki K.-i.T."/>
            <person name="Hayashi T."/>
            <person name="Toyoda A."/>
            <person name="Oliveira C."/>
            <person name="Osipova E."/>
            <person name="Leigh N.D."/>
            <person name="Simon A."/>
            <person name="Yun M.H."/>
        </authorList>
    </citation>
    <scope>NUCLEOTIDE SEQUENCE</scope>
    <source>
        <strain evidence="2">20211129_DDA</strain>
        <tissue evidence="2">Liver</tissue>
    </source>
</reference>
<comment type="caution">
    <text evidence="2">The sequence shown here is derived from an EMBL/GenBank/DDBJ whole genome shotgun (WGS) entry which is preliminary data.</text>
</comment>
<evidence type="ECO:0000313" key="2">
    <source>
        <dbReference type="EMBL" id="KAJ1146348.1"/>
    </source>
</evidence>
<gene>
    <name evidence="2" type="ORF">NDU88_012625</name>
</gene>
<dbReference type="PANTHER" id="PTHR47027">
    <property type="entry name" value="REVERSE TRANSCRIPTASE DOMAIN-CONTAINING PROTEIN"/>
    <property type="match status" value="1"/>
</dbReference>
<sequence length="156" mass="17422">MDLGVDASLVKAIAALHTDNIARVRYGTDGECTDRFQVQKDVRQGCVPAPLLFSLLRNNVVHYLLVDQLDVPIVAGRRVPILLFVVDAVLVARTENTAHGLLGRFVKYGEEKSLTINCMKTMGITLRPSPSLRWKLVINHVPIEVTKHFDYLGVQF</sequence>
<accession>A0AAV7R1Z6</accession>
<dbReference type="PANTHER" id="PTHR47027:SF30">
    <property type="entry name" value="THAP-TYPE DOMAIN-CONTAINING PROTEIN"/>
    <property type="match status" value="1"/>
</dbReference>
<protein>
    <recommendedName>
        <fullName evidence="1">Reverse transcriptase domain-containing protein</fullName>
    </recommendedName>
</protein>
<evidence type="ECO:0000259" key="1">
    <source>
        <dbReference type="Pfam" id="PF00078"/>
    </source>
</evidence>
<dbReference type="Pfam" id="PF00078">
    <property type="entry name" value="RVT_1"/>
    <property type="match status" value="1"/>
</dbReference>
<dbReference type="InterPro" id="IPR000477">
    <property type="entry name" value="RT_dom"/>
</dbReference>
<dbReference type="EMBL" id="JANPWB010000010">
    <property type="protein sequence ID" value="KAJ1146348.1"/>
    <property type="molecule type" value="Genomic_DNA"/>
</dbReference>
<proteinExistence type="predicted"/>